<evidence type="ECO:0000313" key="4">
    <source>
        <dbReference type="Proteomes" id="UP000294641"/>
    </source>
</evidence>
<organism evidence="1 3">
    <name type="scientific">Kurthia zopfii</name>
    <dbReference type="NCBI Taxonomy" id="1650"/>
    <lineage>
        <taxon>Bacteria</taxon>
        <taxon>Bacillati</taxon>
        <taxon>Bacillota</taxon>
        <taxon>Bacilli</taxon>
        <taxon>Bacillales</taxon>
        <taxon>Caryophanaceae</taxon>
        <taxon>Kurthia</taxon>
    </lineage>
</organism>
<evidence type="ECO:0000313" key="3">
    <source>
        <dbReference type="Proteomes" id="UP000254330"/>
    </source>
</evidence>
<accession>A0A8B4QDV2</accession>
<reference evidence="1 3" key="1">
    <citation type="submission" date="2018-06" db="EMBL/GenBank/DDBJ databases">
        <authorList>
            <consortium name="Pathogen Informatics"/>
            <person name="Doyle S."/>
        </authorList>
    </citation>
    <scope>NUCLEOTIDE SEQUENCE [LARGE SCALE GENOMIC DNA]</scope>
    <source>
        <strain evidence="1 3">NCTC10597</strain>
    </source>
</reference>
<keyword evidence="4" id="KW-1185">Reference proteome</keyword>
<gene>
    <name evidence="2" type="ORF">DFR61_11146</name>
    <name evidence="1" type="ORF">NCTC10597_02609</name>
</gene>
<dbReference type="EMBL" id="UGNP01000001">
    <property type="protein sequence ID" value="STX10829.1"/>
    <property type="molecule type" value="Genomic_DNA"/>
</dbReference>
<dbReference type="RefSeq" id="WP_109349346.1">
    <property type="nucleotide sequence ID" value="NZ_BJUE01000011.1"/>
</dbReference>
<dbReference type="Proteomes" id="UP000254330">
    <property type="component" value="Unassembled WGS sequence"/>
</dbReference>
<name>A0A8B4QDV2_9BACL</name>
<sequence>MKLIKSAFIACSIALLTAGCSSNSGLTIATTDDVQQMIDDQQTGFVVITNEIDAPFLDEIEKALLEKKETSLQFNVFRNNGKNQNSDGLSKNPFRSEMSHVNTLYYVKGGQTYGEYDLETFEGLRQQEELGHFINSMTGGEANE</sequence>
<evidence type="ECO:0000313" key="1">
    <source>
        <dbReference type="EMBL" id="STX10829.1"/>
    </source>
</evidence>
<proteinExistence type="predicted"/>
<reference evidence="2 4" key="2">
    <citation type="submission" date="2019-03" db="EMBL/GenBank/DDBJ databases">
        <title>Genomic Encyclopedia of Type Strains, Phase IV (KMG-IV): sequencing the most valuable type-strain genomes for metagenomic binning, comparative biology and taxonomic classification.</title>
        <authorList>
            <person name="Goeker M."/>
        </authorList>
    </citation>
    <scope>NUCLEOTIDE SEQUENCE [LARGE SCALE GENOMIC DNA]</scope>
    <source>
        <strain evidence="2 4">DSM 20580</strain>
    </source>
</reference>
<dbReference type="PROSITE" id="PS51257">
    <property type="entry name" value="PROKAR_LIPOPROTEIN"/>
    <property type="match status" value="1"/>
</dbReference>
<dbReference type="AlphaFoldDB" id="A0A8B4QDV2"/>
<comment type="caution">
    <text evidence="1">The sequence shown here is derived from an EMBL/GenBank/DDBJ whole genome shotgun (WGS) entry which is preliminary data.</text>
</comment>
<dbReference type="Proteomes" id="UP000294641">
    <property type="component" value="Unassembled WGS sequence"/>
</dbReference>
<evidence type="ECO:0008006" key="5">
    <source>
        <dbReference type="Google" id="ProtNLM"/>
    </source>
</evidence>
<dbReference type="EMBL" id="SNZG01000011">
    <property type="protein sequence ID" value="TDR39520.1"/>
    <property type="molecule type" value="Genomic_DNA"/>
</dbReference>
<dbReference type="OrthoDB" id="9907106at2"/>
<evidence type="ECO:0000313" key="2">
    <source>
        <dbReference type="EMBL" id="TDR39520.1"/>
    </source>
</evidence>
<protein>
    <recommendedName>
        <fullName evidence="5">Lipoprotein</fullName>
    </recommendedName>
</protein>